<dbReference type="GeneID" id="82444633"/>
<accession>A0AAW5N635</accession>
<evidence type="ECO:0000313" key="1">
    <source>
        <dbReference type="EMBL" id="MCR8872899.1"/>
    </source>
</evidence>
<proteinExistence type="predicted"/>
<protein>
    <submittedName>
        <fullName evidence="1">Uncharacterized protein</fullName>
    </submittedName>
</protein>
<dbReference type="Proteomes" id="UP001204579">
    <property type="component" value="Unassembled WGS sequence"/>
</dbReference>
<dbReference type="RefSeq" id="WP_018712242.1">
    <property type="nucleotide sequence ID" value="NZ_CAUCAW010000047.1"/>
</dbReference>
<organism evidence="1 2">
    <name type="scientific">Phocaeicola barnesiae</name>
    <dbReference type="NCBI Taxonomy" id="376804"/>
    <lineage>
        <taxon>Bacteria</taxon>
        <taxon>Pseudomonadati</taxon>
        <taxon>Bacteroidota</taxon>
        <taxon>Bacteroidia</taxon>
        <taxon>Bacteroidales</taxon>
        <taxon>Bacteroidaceae</taxon>
        <taxon>Phocaeicola</taxon>
    </lineage>
</organism>
<name>A0AAW5N635_9BACT</name>
<keyword evidence="2" id="KW-1185">Reference proteome</keyword>
<sequence length="184" mass="22185">MGRYLIIGLKLEACVYKDRINKYVSERRTKTDILAELENTLRLGSEYDRKEEEDCYTYSLKQEICDKELLSFLKRFYDLRYIGENRESDTVMEKLSALSPQERLNLLEQKRFECFQEDEKTHYCYLDNCGWFEIPVYTRKIVLSMDGKIIMECYNEILDFFRRCIAKQLEDFRLTKALDVYLSD</sequence>
<gene>
    <name evidence="1" type="ORF">NW209_02495</name>
</gene>
<dbReference type="EMBL" id="JANRHJ010000002">
    <property type="protein sequence ID" value="MCR8872899.1"/>
    <property type="molecule type" value="Genomic_DNA"/>
</dbReference>
<evidence type="ECO:0000313" key="2">
    <source>
        <dbReference type="Proteomes" id="UP001204579"/>
    </source>
</evidence>
<dbReference type="AlphaFoldDB" id="A0AAW5N635"/>
<comment type="caution">
    <text evidence="1">The sequence shown here is derived from an EMBL/GenBank/DDBJ whole genome shotgun (WGS) entry which is preliminary data.</text>
</comment>
<reference evidence="1 2" key="1">
    <citation type="submission" date="2022-08" db="EMBL/GenBank/DDBJ databases">
        <authorList>
            <person name="Zeman M."/>
            <person name="Kubasova T."/>
        </authorList>
    </citation>
    <scope>NUCLEOTIDE SEQUENCE [LARGE SCALE GENOMIC DNA]</scope>
    <source>
        <strain evidence="1 2">ET62</strain>
    </source>
</reference>